<protein>
    <recommendedName>
        <fullName evidence="2">Putative plant transposon protein domain-containing protein</fullName>
    </recommendedName>
</protein>
<organism evidence="3 4">
    <name type="scientific">Arachis hypogaea</name>
    <name type="common">Peanut</name>
    <dbReference type="NCBI Taxonomy" id="3818"/>
    <lineage>
        <taxon>Eukaryota</taxon>
        <taxon>Viridiplantae</taxon>
        <taxon>Streptophyta</taxon>
        <taxon>Embryophyta</taxon>
        <taxon>Tracheophyta</taxon>
        <taxon>Spermatophyta</taxon>
        <taxon>Magnoliopsida</taxon>
        <taxon>eudicotyledons</taxon>
        <taxon>Gunneridae</taxon>
        <taxon>Pentapetalae</taxon>
        <taxon>rosids</taxon>
        <taxon>fabids</taxon>
        <taxon>Fabales</taxon>
        <taxon>Fabaceae</taxon>
        <taxon>Papilionoideae</taxon>
        <taxon>50 kb inversion clade</taxon>
        <taxon>dalbergioids sensu lato</taxon>
        <taxon>Dalbergieae</taxon>
        <taxon>Pterocarpus clade</taxon>
        <taxon>Arachis</taxon>
    </lineage>
</organism>
<proteinExistence type="predicted"/>
<dbReference type="Gene3D" id="1.20.5.190">
    <property type="match status" value="1"/>
</dbReference>
<sequence>MTTSSSPHSTKINSMVGGWSLLCNPPRKVVESLVREFYANAVPQLGQHYGYISYVRGKSIDYSPSSIKRMLMVKRTSSTQSYEERMKQQDPGFDEILNKICVLNVCWINDKDGIPNQLRRRDLNPQARGWLEFVRRSLIPTSNTSEVTKERAVLIYNIMKGKNVNVGEMIANNINKVLKSTSDNTRLAFASIIQRLCDEAGVEKIIDEVLVKKDKFITAKKMAKVVAVHPLNRAREQRAYAHGPQQQQEEEEAEEQPHFLALQPPPHYQYQQFSEGFNWEQLQEDVHQMKGDLHHLREDVNQLKETQQQQWSQINQNIQQLQGGFENLKEQQEQFDWREVRSALDKIVEQGKWKQRNLAEFRNLYDARTLSRRQYDINTQANLNHLCNAVAALNPGYPTFMQGMEELSARQEEILAKHKEDERNYMRRAGFWKPKDAKAQEGSSKPDEGGSSPSKNKDKGKGPMN</sequence>
<evidence type="ECO:0000259" key="2">
    <source>
        <dbReference type="Pfam" id="PF20167"/>
    </source>
</evidence>
<feature type="compositionally biased region" description="Basic and acidic residues" evidence="1">
    <location>
        <begin position="433"/>
        <end position="448"/>
    </location>
</feature>
<dbReference type="InterPro" id="IPR046796">
    <property type="entry name" value="Transposase_32_dom"/>
</dbReference>
<accession>A0A6B9V757</accession>
<feature type="region of interest" description="Disordered" evidence="1">
    <location>
        <begin position="426"/>
        <end position="465"/>
    </location>
</feature>
<evidence type="ECO:0000256" key="1">
    <source>
        <dbReference type="SAM" id="MobiDB-lite"/>
    </source>
</evidence>
<feature type="domain" description="Putative plant transposon protein" evidence="2">
    <location>
        <begin position="18"/>
        <end position="202"/>
    </location>
</feature>
<dbReference type="Pfam" id="PF20167">
    <property type="entry name" value="Transposase_32"/>
    <property type="match status" value="1"/>
</dbReference>
<gene>
    <name evidence="3" type="ORF">DS421_19g650740</name>
</gene>
<dbReference type="EMBL" id="CP031001">
    <property type="protein sequence ID" value="QHN77219.1"/>
    <property type="molecule type" value="Genomic_DNA"/>
</dbReference>
<dbReference type="AlphaFoldDB" id="A0A6B9V757"/>
<evidence type="ECO:0000313" key="4">
    <source>
        <dbReference type="Proteomes" id="UP000464620"/>
    </source>
</evidence>
<evidence type="ECO:0000313" key="3">
    <source>
        <dbReference type="EMBL" id="QHN77219.1"/>
    </source>
</evidence>
<dbReference type="Proteomes" id="UP000464620">
    <property type="component" value="Chromosome B09"/>
</dbReference>
<feature type="compositionally biased region" description="Basic and acidic residues" evidence="1">
    <location>
        <begin position="455"/>
        <end position="465"/>
    </location>
</feature>
<reference evidence="3 4" key="1">
    <citation type="submission" date="2020-01" db="EMBL/GenBank/DDBJ databases">
        <title>Genome sequence of Arachis hypogaea, cultivar Shitouqi.</title>
        <authorList>
            <person name="Zhuang W."/>
            <person name="Chen H."/>
            <person name="Varshney R."/>
            <person name="Wang D."/>
            <person name="Ming R."/>
        </authorList>
    </citation>
    <scope>NUCLEOTIDE SEQUENCE [LARGE SCALE GENOMIC DNA]</scope>
    <source>
        <tissue evidence="3">Young leaf</tissue>
    </source>
</reference>
<name>A0A6B9V757_ARAHY</name>